<dbReference type="InterPro" id="IPR014284">
    <property type="entry name" value="RNA_pol_sigma-70_dom"/>
</dbReference>
<dbReference type="NCBIfam" id="TIGR02937">
    <property type="entry name" value="sigma70-ECF"/>
    <property type="match status" value="1"/>
</dbReference>
<dbReference type="InterPro" id="IPR007627">
    <property type="entry name" value="RNA_pol_sigma70_r2"/>
</dbReference>
<dbReference type="Proteomes" id="UP001165460">
    <property type="component" value="Unassembled WGS sequence"/>
</dbReference>
<dbReference type="Pfam" id="PF04542">
    <property type="entry name" value="Sigma70_r2"/>
    <property type="match status" value="1"/>
</dbReference>
<organism evidence="7 8">
    <name type="scientific">Pedobacter montanisoli</name>
    <dbReference type="NCBI Taxonomy" id="2923277"/>
    <lineage>
        <taxon>Bacteria</taxon>
        <taxon>Pseudomonadati</taxon>
        <taxon>Bacteroidota</taxon>
        <taxon>Sphingobacteriia</taxon>
        <taxon>Sphingobacteriales</taxon>
        <taxon>Sphingobacteriaceae</taxon>
        <taxon>Pedobacter</taxon>
    </lineage>
</organism>
<dbReference type="InterPro" id="IPR036388">
    <property type="entry name" value="WH-like_DNA-bd_sf"/>
</dbReference>
<evidence type="ECO:0000256" key="3">
    <source>
        <dbReference type="ARBA" id="ARBA00023082"/>
    </source>
</evidence>
<evidence type="ECO:0000259" key="6">
    <source>
        <dbReference type="Pfam" id="PF08281"/>
    </source>
</evidence>
<dbReference type="PANTHER" id="PTHR43133:SF51">
    <property type="entry name" value="RNA POLYMERASE SIGMA FACTOR"/>
    <property type="match status" value="1"/>
</dbReference>
<dbReference type="InterPro" id="IPR013325">
    <property type="entry name" value="RNA_pol_sigma_r2"/>
</dbReference>
<feature type="domain" description="RNA polymerase sigma-70 region 2" evidence="5">
    <location>
        <begin position="32"/>
        <end position="93"/>
    </location>
</feature>
<evidence type="ECO:0000256" key="4">
    <source>
        <dbReference type="ARBA" id="ARBA00023163"/>
    </source>
</evidence>
<comment type="similarity">
    <text evidence="1">Belongs to the sigma-70 factor family. ECF subfamily.</text>
</comment>
<reference evidence="7" key="1">
    <citation type="submission" date="2022-03" db="EMBL/GenBank/DDBJ databases">
        <authorList>
            <person name="Woo C.Y."/>
        </authorList>
    </citation>
    <scope>NUCLEOTIDE SEQUENCE</scope>
    <source>
        <strain evidence="7">CYS-01</strain>
    </source>
</reference>
<evidence type="ECO:0000259" key="5">
    <source>
        <dbReference type="Pfam" id="PF04542"/>
    </source>
</evidence>
<sequence length="218" mass="25774">MKQKSLGNYYETHDLELIEQIVQGKNHLFEVLIRRYNQRLFRIGMSILGEEAEVEDAMQSAYMNAYEHLKRFEKRSSFGTWLTKIMLNQCFQQQKKMKKVVLTGMEHPEKAAYSETPEKVLINKELNKVLEQAIWKLPEKYRLVFVLRELEALSVRETSLTLEIDEPNVKVRLNRAKTMLKDTLGSYMKAHTYQFHLDRCDRIVDGVLMKLGIQKQKM</sequence>
<dbReference type="InterPro" id="IPR039425">
    <property type="entry name" value="RNA_pol_sigma-70-like"/>
</dbReference>
<evidence type="ECO:0000256" key="2">
    <source>
        <dbReference type="ARBA" id="ARBA00023015"/>
    </source>
</evidence>
<keyword evidence="8" id="KW-1185">Reference proteome</keyword>
<dbReference type="PANTHER" id="PTHR43133">
    <property type="entry name" value="RNA POLYMERASE ECF-TYPE SIGMA FACTO"/>
    <property type="match status" value="1"/>
</dbReference>
<keyword evidence="2" id="KW-0805">Transcription regulation</keyword>
<comment type="caution">
    <text evidence="7">The sequence shown here is derived from an EMBL/GenBank/DDBJ whole genome shotgun (WGS) entry which is preliminary data.</text>
</comment>
<dbReference type="InterPro" id="IPR013324">
    <property type="entry name" value="RNA_pol_sigma_r3/r4-like"/>
</dbReference>
<keyword evidence="3" id="KW-0731">Sigma factor</keyword>
<dbReference type="SUPFAM" id="SSF88659">
    <property type="entry name" value="Sigma3 and sigma4 domains of RNA polymerase sigma factors"/>
    <property type="match status" value="1"/>
</dbReference>
<dbReference type="RefSeq" id="WP_243361432.1">
    <property type="nucleotide sequence ID" value="NZ_JALGBH010000002.1"/>
</dbReference>
<dbReference type="Gene3D" id="1.10.1740.10">
    <property type="match status" value="1"/>
</dbReference>
<accession>A0ABS9ZWP4</accession>
<protein>
    <submittedName>
        <fullName evidence="7">Sigma-70 family RNA polymerase sigma factor</fullName>
    </submittedName>
</protein>
<proteinExistence type="inferred from homology"/>
<evidence type="ECO:0000313" key="8">
    <source>
        <dbReference type="Proteomes" id="UP001165460"/>
    </source>
</evidence>
<dbReference type="Pfam" id="PF08281">
    <property type="entry name" value="Sigma70_r4_2"/>
    <property type="match status" value="1"/>
</dbReference>
<name>A0ABS9ZWP4_9SPHI</name>
<dbReference type="Gene3D" id="1.10.10.10">
    <property type="entry name" value="Winged helix-like DNA-binding domain superfamily/Winged helix DNA-binding domain"/>
    <property type="match status" value="1"/>
</dbReference>
<feature type="domain" description="RNA polymerase sigma factor 70 region 4 type 2" evidence="6">
    <location>
        <begin position="130"/>
        <end position="180"/>
    </location>
</feature>
<dbReference type="InterPro" id="IPR013249">
    <property type="entry name" value="RNA_pol_sigma70_r4_t2"/>
</dbReference>
<dbReference type="SUPFAM" id="SSF88946">
    <property type="entry name" value="Sigma2 domain of RNA polymerase sigma factors"/>
    <property type="match status" value="1"/>
</dbReference>
<dbReference type="EMBL" id="JALGBH010000002">
    <property type="protein sequence ID" value="MCJ0742717.1"/>
    <property type="molecule type" value="Genomic_DNA"/>
</dbReference>
<evidence type="ECO:0000313" key="7">
    <source>
        <dbReference type="EMBL" id="MCJ0742717.1"/>
    </source>
</evidence>
<gene>
    <name evidence="7" type="ORF">MMF97_08345</name>
</gene>
<evidence type="ECO:0000256" key="1">
    <source>
        <dbReference type="ARBA" id="ARBA00010641"/>
    </source>
</evidence>
<keyword evidence="4" id="KW-0804">Transcription</keyword>